<feature type="domain" description="Beta-lactamase-related" evidence="1">
    <location>
        <begin position="13"/>
        <end position="355"/>
    </location>
</feature>
<dbReference type="Pfam" id="PF00144">
    <property type="entry name" value="Beta-lactamase"/>
    <property type="match status" value="1"/>
</dbReference>
<dbReference type="Gene3D" id="3.40.710.10">
    <property type="entry name" value="DD-peptidase/beta-lactamase superfamily"/>
    <property type="match status" value="1"/>
</dbReference>
<dbReference type="InterPro" id="IPR012338">
    <property type="entry name" value="Beta-lactam/transpept-like"/>
</dbReference>
<dbReference type="Proteomes" id="UP000013063">
    <property type="component" value="Unassembled WGS sequence"/>
</dbReference>
<dbReference type="PANTHER" id="PTHR46825:SF12">
    <property type="entry name" value="PENICILLIN-BINDING PROTEIN 4"/>
    <property type="match status" value="1"/>
</dbReference>
<dbReference type="STRING" id="1292034.OR37_00476"/>
<accession>R0EEV2</accession>
<sequence length="373" mass="40059">MSDLVSAFLPTAEDLVLQGMERQKVPGCALALIEGGETVAVRVFGLADAEKNEPVTEETRFSLQSISKSYAALAVMVLVEEGRLDLDQPINRYLKRFRVTAAGAFDLDLVTPRRLLSHHAGVTEAGFRGVGLDQPGFTLIDAMQGRLPPPTEAQERHYAYWGLRRDDDLVAVTHPPGEGWRYSNAGFGLLELAIEDITGLSYAAFVEERLLRPLGLSRTGFERIEGLPFASPHDREGRVTADYRWLCRAAGGAYATVGDLATFAGAEIAGGEGTPPGRGVVSPASLAILHTPHGDADSLPDLPMKAGLGHILVDAGGVPNVHHSGGSIGWRSIYSIFPTLGSGICMVMNGEAANELWQPVVRAWTEAVLKRRA</sequence>
<evidence type="ECO:0000259" key="1">
    <source>
        <dbReference type="Pfam" id="PF00144"/>
    </source>
</evidence>
<dbReference type="AlphaFoldDB" id="R0EEV2"/>
<reference evidence="2 3" key="1">
    <citation type="journal article" date="2013" name="Genome Announc.">
        <title>Draft Genome Sequence for Caulobacter sp. Strain OR37, a Bacterium Tolerant to Heavy Metals.</title>
        <authorList>
            <person name="Utturkar S.M."/>
            <person name="Bollmann A."/>
            <person name="Brzoska R.M."/>
            <person name="Klingeman D.M."/>
            <person name="Epstein S.E."/>
            <person name="Palumbo A.V."/>
            <person name="Brown S.D."/>
        </authorList>
    </citation>
    <scope>NUCLEOTIDE SEQUENCE [LARGE SCALE GENOMIC DNA]</scope>
    <source>
        <strain evidence="2 3">OR37</strain>
    </source>
</reference>
<dbReference type="OrthoDB" id="5377981at2"/>
<dbReference type="eggNOG" id="COG1680">
    <property type="taxonomic scope" value="Bacteria"/>
</dbReference>
<dbReference type="SUPFAM" id="SSF56601">
    <property type="entry name" value="beta-lactamase/transpeptidase-like"/>
    <property type="match status" value="1"/>
</dbReference>
<name>R0EEV2_CAUVI</name>
<gene>
    <name evidence="2" type="ORF">OR37_00476</name>
</gene>
<dbReference type="EMBL" id="APMP01000001">
    <property type="protein sequence ID" value="ENZ83968.1"/>
    <property type="molecule type" value="Genomic_DNA"/>
</dbReference>
<dbReference type="RefSeq" id="WP_004615555.1">
    <property type="nucleotide sequence ID" value="NZ_APMP01000001.1"/>
</dbReference>
<dbReference type="PANTHER" id="PTHR46825">
    <property type="entry name" value="D-ALANYL-D-ALANINE-CARBOXYPEPTIDASE/ENDOPEPTIDASE AMPH"/>
    <property type="match status" value="1"/>
</dbReference>
<dbReference type="PATRIC" id="fig|1292034.3.peg.474"/>
<dbReference type="InterPro" id="IPR050491">
    <property type="entry name" value="AmpC-like"/>
</dbReference>
<keyword evidence="3" id="KW-1185">Reference proteome</keyword>
<proteinExistence type="predicted"/>
<protein>
    <submittedName>
        <fullName evidence="2">Penicillin-binding protein, beta-lactamase class C</fullName>
    </submittedName>
</protein>
<comment type="caution">
    <text evidence="2">The sequence shown here is derived from an EMBL/GenBank/DDBJ whole genome shotgun (WGS) entry which is preliminary data.</text>
</comment>
<dbReference type="InterPro" id="IPR001466">
    <property type="entry name" value="Beta-lactam-related"/>
</dbReference>
<organism evidence="2 3">
    <name type="scientific">Caulobacter vibrioides OR37</name>
    <dbReference type="NCBI Taxonomy" id="1292034"/>
    <lineage>
        <taxon>Bacteria</taxon>
        <taxon>Pseudomonadati</taxon>
        <taxon>Pseudomonadota</taxon>
        <taxon>Alphaproteobacteria</taxon>
        <taxon>Caulobacterales</taxon>
        <taxon>Caulobacteraceae</taxon>
        <taxon>Caulobacter</taxon>
    </lineage>
</organism>
<evidence type="ECO:0000313" key="2">
    <source>
        <dbReference type="EMBL" id="ENZ83968.1"/>
    </source>
</evidence>
<evidence type="ECO:0000313" key="3">
    <source>
        <dbReference type="Proteomes" id="UP000013063"/>
    </source>
</evidence>